<reference evidence="4 5" key="1">
    <citation type="submission" date="2019-01" db="EMBL/GenBank/DDBJ databases">
        <title>Genome sequencing of strain FW100M-2.</title>
        <authorList>
            <person name="Heo J."/>
            <person name="Kim S.-J."/>
            <person name="Kim J.-S."/>
            <person name="Hong S.-B."/>
            <person name="Kwon S.-W."/>
        </authorList>
    </citation>
    <scope>NUCLEOTIDE SEQUENCE [LARGE SCALE GENOMIC DNA]</scope>
    <source>
        <strain evidence="4 5">FW100M-2</strain>
    </source>
</reference>
<dbReference type="SUPFAM" id="SSF51735">
    <property type="entry name" value="NAD(P)-binding Rossmann-fold domains"/>
    <property type="match status" value="1"/>
</dbReference>
<dbReference type="InterPro" id="IPR036291">
    <property type="entry name" value="NAD(P)-bd_dom_sf"/>
</dbReference>
<evidence type="ECO:0000259" key="3">
    <source>
        <dbReference type="Pfam" id="PF04321"/>
    </source>
</evidence>
<dbReference type="Gene3D" id="3.90.25.10">
    <property type="entry name" value="UDP-galactose 4-epimerase, domain 1"/>
    <property type="match status" value="1"/>
</dbReference>
<dbReference type="GO" id="GO:0008831">
    <property type="term" value="F:dTDP-4-dehydrorhamnose reductase activity"/>
    <property type="evidence" value="ECO:0007669"/>
    <property type="project" value="UniProtKB-EC"/>
</dbReference>
<organism evidence="4 5">
    <name type="scientific">Paenibacillus protaetiae</name>
    <dbReference type="NCBI Taxonomy" id="2509456"/>
    <lineage>
        <taxon>Bacteria</taxon>
        <taxon>Bacillati</taxon>
        <taxon>Bacillota</taxon>
        <taxon>Bacilli</taxon>
        <taxon>Bacillales</taxon>
        <taxon>Paenibacillaceae</taxon>
        <taxon>Paenibacillus</taxon>
    </lineage>
</organism>
<dbReference type="OrthoDB" id="1415031at2"/>
<dbReference type="Proteomes" id="UP000293568">
    <property type="component" value="Chromosome"/>
</dbReference>
<dbReference type="EMBL" id="CP035492">
    <property type="protein sequence ID" value="QAY66313.1"/>
    <property type="molecule type" value="Genomic_DNA"/>
</dbReference>
<dbReference type="AlphaFoldDB" id="A0A4P6EVW3"/>
<evidence type="ECO:0000313" key="4">
    <source>
        <dbReference type="EMBL" id="QAY66313.1"/>
    </source>
</evidence>
<accession>A0A4P6EVW3</accession>
<name>A0A4P6EVW3_9BACL</name>
<dbReference type="KEGG" id="pprt:ET464_07765"/>
<dbReference type="EC" id="1.1.1.133" evidence="2"/>
<gene>
    <name evidence="4" type="ORF">ET464_07765</name>
</gene>
<evidence type="ECO:0000313" key="5">
    <source>
        <dbReference type="Proteomes" id="UP000293568"/>
    </source>
</evidence>
<proteinExistence type="inferred from homology"/>
<dbReference type="GO" id="GO:0019305">
    <property type="term" value="P:dTDP-rhamnose biosynthetic process"/>
    <property type="evidence" value="ECO:0007669"/>
    <property type="project" value="UniProtKB-UniPathway"/>
</dbReference>
<feature type="domain" description="RmlD-like substrate binding" evidence="3">
    <location>
        <begin position="37"/>
        <end position="186"/>
    </location>
</feature>
<dbReference type="UniPathway" id="UPA00124"/>
<sequence>MLITKQFQLDMEQYDKLQEQLKEMNPDIVISCLRGDYGRQLEFHMQLAAALAEGNSRLYYLSTTNVFDGDVSKPHTEADNPIAVSDYGKFKISCENMLKRIMGERLVIIRIPAIWGKPSPRWDQVKESIKNNKEIDVYSNLVCSHLLDVQLARQLRYILKQNLRGIFHLGSVDEMTHGQFHERLVQQITGGSRLLRYHLYDDKEDTRYFSLASSREGLPGSLQSTNSENLAYLLE</sequence>
<comment type="pathway">
    <text evidence="2">Carbohydrate biosynthesis; dTDP-L-rhamnose biosynthesis.</text>
</comment>
<protein>
    <recommendedName>
        <fullName evidence="2">dTDP-4-dehydrorhamnose reductase</fullName>
        <ecNumber evidence="2">1.1.1.133</ecNumber>
    </recommendedName>
</protein>
<dbReference type="InterPro" id="IPR005913">
    <property type="entry name" value="dTDP_dehydrorham_reduct"/>
</dbReference>
<dbReference type="Pfam" id="PF04321">
    <property type="entry name" value="RmlD_sub_bind"/>
    <property type="match status" value="1"/>
</dbReference>
<dbReference type="RefSeq" id="WP_129439767.1">
    <property type="nucleotide sequence ID" value="NZ_CP035492.1"/>
</dbReference>
<keyword evidence="2" id="KW-0521">NADP</keyword>
<dbReference type="PANTHER" id="PTHR10491">
    <property type="entry name" value="DTDP-4-DEHYDRORHAMNOSE REDUCTASE"/>
    <property type="match status" value="1"/>
</dbReference>
<keyword evidence="2" id="KW-0560">Oxidoreductase</keyword>
<evidence type="ECO:0000256" key="2">
    <source>
        <dbReference type="RuleBase" id="RU364082"/>
    </source>
</evidence>
<comment type="function">
    <text evidence="2">Catalyzes the reduction of dTDP-6-deoxy-L-lyxo-4-hexulose to yield dTDP-L-rhamnose.</text>
</comment>
<dbReference type="InterPro" id="IPR029903">
    <property type="entry name" value="RmlD-like-bd"/>
</dbReference>
<keyword evidence="5" id="KW-1185">Reference proteome</keyword>
<comment type="similarity">
    <text evidence="1 2">Belongs to the dTDP-4-dehydrorhamnose reductase family.</text>
</comment>
<evidence type="ECO:0000256" key="1">
    <source>
        <dbReference type="ARBA" id="ARBA00010944"/>
    </source>
</evidence>
<dbReference type="Gene3D" id="3.40.50.720">
    <property type="entry name" value="NAD(P)-binding Rossmann-like Domain"/>
    <property type="match status" value="1"/>
</dbReference>
<dbReference type="PANTHER" id="PTHR10491:SF4">
    <property type="entry name" value="METHIONINE ADENOSYLTRANSFERASE 2 SUBUNIT BETA"/>
    <property type="match status" value="1"/>
</dbReference>